<protein>
    <submittedName>
        <fullName evidence="1">Uncharacterized protein</fullName>
    </submittedName>
</protein>
<evidence type="ECO:0000313" key="1">
    <source>
        <dbReference type="EMBL" id="CAD9002339.1"/>
    </source>
</evidence>
<name>A0A7S1I671_9EUGL</name>
<proteinExistence type="predicted"/>
<accession>A0A7S1I671</accession>
<dbReference type="AlphaFoldDB" id="A0A7S1I671"/>
<gene>
    <name evidence="1" type="ORF">EGYM00392_LOCUS13423</name>
</gene>
<reference evidence="1" key="1">
    <citation type="submission" date="2021-01" db="EMBL/GenBank/DDBJ databases">
        <authorList>
            <person name="Corre E."/>
            <person name="Pelletier E."/>
            <person name="Niang G."/>
            <person name="Scheremetjew M."/>
            <person name="Finn R."/>
            <person name="Kale V."/>
            <person name="Holt S."/>
            <person name="Cochrane G."/>
            <person name="Meng A."/>
            <person name="Brown T."/>
            <person name="Cohen L."/>
        </authorList>
    </citation>
    <scope>NUCLEOTIDE SEQUENCE</scope>
    <source>
        <strain evidence="1">NIES-381</strain>
    </source>
</reference>
<organism evidence="1">
    <name type="scientific">Eutreptiella gymnastica</name>
    <dbReference type="NCBI Taxonomy" id="73025"/>
    <lineage>
        <taxon>Eukaryota</taxon>
        <taxon>Discoba</taxon>
        <taxon>Euglenozoa</taxon>
        <taxon>Euglenida</taxon>
        <taxon>Spirocuta</taxon>
        <taxon>Euglenophyceae</taxon>
        <taxon>Eutreptiales</taxon>
        <taxon>Eutreptiaceae</taxon>
        <taxon>Eutreptiella</taxon>
    </lineage>
</organism>
<sequence>MQPKGSGHVGPLQSKGDHTACMLRGVFLRQRPASQGQVRRLSQGAGGRGVDLRSGDRVWTLMYRRNLLEELVWGTGIVPWEASMARCIFVLLGPGLGSLPLVQYLCLWESA</sequence>
<dbReference type="EMBL" id="HBGA01036854">
    <property type="protein sequence ID" value="CAD9002339.1"/>
    <property type="molecule type" value="Transcribed_RNA"/>
</dbReference>